<protein>
    <submittedName>
        <fullName evidence="2">Uncharacterized protein</fullName>
    </submittedName>
</protein>
<evidence type="ECO:0000313" key="2">
    <source>
        <dbReference type="EMBL" id="XBS70227.1"/>
    </source>
</evidence>
<reference evidence="2" key="1">
    <citation type="submission" date="2024-06" db="EMBL/GenBank/DDBJ databases">
        <authorList>
            <person name="Coelho C."/>
            <person name="Bento M."/>
            <person name="Garcia E."/>
            <person name="Camelo A."/>
            <person name="Brandao I."/>
            <person name="Espirito Santo C."/>
            <person name="Trovao J."/>
            <person name="Verissimo A."/>
            <person name="Costa J."/>
            <person name="Tiago I."/>
        </authorList>
    </citation>
    <scope>NUCLEOTIDE SEQUENCE</scope>
    <source>
        <strain evidence="2">KWT182</strain>
    </source>
</reference>
<dbReference type="AlphaFoldDB" id="A0AAU7QC51"/>
<proteinExistence type="predicted"/>
<name>A0AAU7QC51_9GAMM</name>
<evidence type="ECO:0000256" key="1">
    <source>
        <dbReference type="SAM" id="MobiDB-lite"/>
    </source>
</evidence>
<dbReference type="EMBL" id="CP157947">
    <property type="protein sequence ID" value="XBS70227.1"/>
    <property type="molecule type" value="Genomic_DNA"/>
</dbReference>
<gene>
    <name evidence="2" type="ORF">ABK905_02800</name>
</gene>
<feature type="region of interest" description="Disordered" evidence="1">
    <location>
        <begin position="1"/>
        <end position="23"/>
    </location>
</feature>
<organism evidence="2">
    <name type="scientific">Acerihabitans sp. KWT182</name>
    <dbReference type="NCBI Taxonomy" id="3157919"/>
    <lineage>
        <taxon>Bacteria</taxon>
        <taxon>Pseudomonadati</taxon>
        <taxon>Pseudomonadota</taxon>
        <taxon>Gammaproteobacteria</taxon>
        <taxon>Enterobacterales</taxon>
        <taxon>Pectobacteriaceae</taxon>
        <taxon>Acerihabitans</taxon>
    </lineage>
</organism>
<accession>A0AAU7QC51</accession>
<sequence length="236" mass="26345">MPYMNASNGNGSLSINSQMNRGKDQPSKVFFTLDRLFKETYTVQFNGEKIRELGLMFWPENSNGTLAEMRVLFINQLIRELEGMPLPKHKPLILVSLGASGLLTEYFIHKGLTDAGFTSLHWRFLNALYHPGQLVIEAVKDFTFRAQARVETFTSNQDYLNPVAISKPSLLQDCQAGGVVVLSLDLPLPPFGAIQGNIPNRDNDICLAELQASIRAHAAAYLFACLDKSEFTFEQS</sequence>
<feature type="compositionally biased region" description="Polar residues" evidence="1">
    <location>
        <begin position="1"/>
        <end position="20"/>
    </location>
</feature>